<dbReference type="InterPro" id="IPR050197">
    <property type="entry name" value="Aldolase_class_II_sugar_metab"/>
</dbReference>
<dbReference type="SMART" id="SM01007">
    <property type="entry name" value="Aldolase_II"/>
    <property type="match status" value="1"/>
</dbReference>
<dbReference type="Pfam" id="PF00596">
    <property type="entry name" value="Aldolase_II"/>
    <property type="match status" value="1"/>
</dbReference>
<dbReference type="PANTHER" id="PTHR22789">
    <property type="entry name" value="FUCULOSE PHOSPHATE ALDOLASE"/>
    <property type="match status" value="1"/>
</dbReference>
<keyword evidence="2" id="KW-0456">Lyase</keyword>
<sequence>MDGRPVSGRGNPLAELRERVVEACRHLAGAGLSPGSSGNVSVRVGDQVLITPTGSALRRVRADDLAQVDAGSPVGNRPRPSKELPVHLAVYRQRPQATAVVHLHSPYATACACLPPDGRGLAQLPPLTPYRVMRLGDVPLAPYAKPGSSALGDGVEKLAAKHHVILLANHGSVVAGESLDSAVELSEELETAAQLTLLLRAQPAVHLTPAQTATLCG</sequence>
<dbReference type="Gene3D" id="3.40.225.10">
    <property type="entry name" value="Class II aldolase/adducin N-terminal domain"/>
    <property type="match status" value="1"/>
</dbReference>
<keyword evidence="5" id="KW-1185">Reference proteome</keyword>
<evidence type="ECO:0000256" key="2">
    <source>
        <dbReference type="ARBA" id="ARBA00023239"/>
    </source>
</evidence>
<gene>
    <name evidence="4" type="ORF">E1218_23845</name>
</gene>
<organism evidence="4 5">
    <name type="scientific">Kribbella turkmenica</name>
    <dbReference type="NCBI Taxonomy" id="2530375"/>
    <lineage>
        <taxon>Bacteria</taxon>
        <taxon>Bacillati</taxon>
        <taxon>Actinomycetota</taxon>
        <taxon>Actinomycetes</taxon>
        <taxon>Propionibacteriales</taxon>
        <taxon>Kribbellaceae</taxon>
        <taxon>Kribbella</taxon>
    </lineage>
</organism>
<dbReference type="InterPro" id="IPR036409">
    <property type="entry name" value="Aldolase_II/adducin_N_sf"/>
</dbReference>
<dbReference type="GO" id="GO:0005829">
    <property type="term" value="C:cytosol"/>
    <property type="evidence" value="ECO:0007669"/>
    <property type="project" value="TreeGrafter"/>
</dbReference>
<dbReference type="GO" id="GO:0016832">
    <property type="term" value="F:aldehyde-lyase activity"/>
    <property type="evidence" value="ECO:0007669"/>
    <property type="project" value="TreeGrafter"/>
</dbReference>
<comment type="caution">
    <text evidence="4">The sequence shown here is derived from an EMBL/GenBank/DDBJ whole genome shotgun (WGS) entry which is preliminary data.</text>
</comment>
<protein>
    <recommendedName>
        <fullName evidence="3">Class II aldolase/adducin N-terminal domain-containing protein</fullName>
    </recommendedName>
</protein>
<name>A0A4R4WQ91_9ACTN</name>
<keyword evidence="1" id="KW-0479">Metal-binding</keyword>
<dbReference type="Proteomes" id="UP000295172">
    <property type="component" value="Unassembled WGS sequence"/>
</dbReference>
<evidence type="ECO:0000313" key="5">
    <source>
        <dbReference type="Proteomes" id="UP000295172"/>
    </source>
</evidence>
<feature type="domain" description="Class II aldolase/adducin N-terminal" evidence="3">
    <location>
        <begin position="18"/>
        <end position="197"/>
    </location>
</feature>
<evidence type="ECO:0000313" key="4">
    <source>
        <dbReference type="EMBL" id="TDD19503.1"/>
    </source>
</evidence>
<dbReference type="EMBL" id="SMKR01000114">
    <property type="protein sequence ID" value="TDD19503.1"/>
    <property type="molecule type" value="Genomic_DNA"/>
</dbReference>
<dbReference type="SUPFAM" id="SSF53639">
    <property type="entry name" value="AraD/HMP-PK domain-like"/>
    <property type="match status" value="1"/>
</dbReference>
<dbReference type="OrthoDB" id="9786287at2"/>
<proteinExistence type="predicted"/>
<dbReference type="GO" id="GO:0019323">
    <property type="term" value="P:pentose catabolic process"/>
    <property type="evidence" value="ECO:0007669"/>
    <property type="project" value="TreeGrafter"/>
</dbReference>
<dbReference type="PANTHER" id="PTHR22789:SF0">
    <property type="entry name" value="3-OXO-TETRONATE 4-PHOSPHATE DECARBOXYLASE-RELATED"/>
    <property type="match status" value="1"/>
</dbReference>
<dbReference type="AlphaFoldDB" id="A0A4R4WQ91"/>
<evidence type="ECO:0000259" key="3">
    <source>
        <dbReference type="SMART" id="SM01007"/>
    </source>
</evidence>
<dbReference type="InterPro" id="IPR001303">
    <property type="entry name" value="Aldolase_II/adducin_N"/>
</dbReference>
<accession>A0A4R4WQ91</accession>
<dbReference type="GO" id="GO:0046872">
    <property type="term" value="F:metal ion binding"/>
    <property type="evidence" value="ECO:0007669"/>
    <property type="project" value="UniProtKB-KW"/>
</dbReference>
<reference evidence="4 5" key="1">
    <citation type="submission" date="2019-02" db="EMBL/GenBank/DDBJ databases">
        <title>Draft genome sequences of novel Actinobacteria.</title>
        <authorList>
            <person name="Sahin N."/>
            <person name="Ay H."/>
            <person name="Saygin H."/>
        </authorList>
    </citation>
    <scope>NUCLEOTIDE SEQUENCE [LARGE SCALE GENOMIC DNA]</scope>
    <source>
        <strain evidence="4 5">16K104</strain>
    </source>
</reference>
<evidence type="ECO:0000256" key="1">
    <source>
        <dbReference type="ARBA" id="ARBA00022723"/>
    </source>
</evidence>